<comment type="similarity">
    <text evidence="8">Belongs to the class-I aminoacyl-tRNA synthetase family. TyrS type 1 subfamily.</text>
</comment>
<name>A0A0C1ED15_9BACT</name>
<evidence type="ECO:0000256" key="2">
    <source>
        <dbReference type="ARBA" id="ARBA00022741"/>
    </source>
</evidence>
<dbReference type="PATRIC" id="fig|83552.4.peg.817"/>
<protein>
    <recommendedName>
        <fullName evidence="8">Tyrosine--tRNA ligase</fullName>
        <ecNumber evidence="8">6.1.1.1</ecNumber>
    </recommendedName>
    <alternativeName>
        <fullName evidence="8">Tyrosyl-tRNA synthetase</fullName>
        <shortName evidence="8">TyrRS</shortName>
    </alternativeName>
</protein>
<dbReference type="GO" id="GO:0005829">
    <property type="term" value="C:cytosol"/>
    <property type="evidence" value="ECO:0007669"/>
    <property type="project" value="TreeGrafter"/>
</dbReference>
<keyword evidence="6 8" id="KW-0030">Aminoacyl-tRNA synthetase</keyword>
<comment type="catalytic activity">
    <reaction evidence="7 8">
        <text>tRNA(Tyr) + L-tyrosine + ATP = L-tyrosyl-tRNA(Tyr) + AMP + diphosphate + H(+)</text>
        <dbReference type="Rhea" id="RHEA:10220"/>
        <dbReference type="Rhea" id="RHEA-COMP:9706"/>
        <dbReference type="Rhea" id="RHEA-COMP:9707"/>
        <dbReference type="ChEBI" id="CHEBI:15378"/>
        <dbReference type="ChEBI" id="CHEBI:30616"/>
        <dbReference type="ChEBI" id="CHEBI:33019"/>
        <dbReference type="ChEBI" id="CHEBI:58315"/>
        <dbReference type="ChEBI" id="CHEBI:78442"/>
        <dbReference type="ChEBI" id="CHEBI:78536"/>
        <dbReference type="ChEBI" id="CHEBI:456215"/>
        <dbReference type="EC" id="6.1.1.1"/>
    </reaction>
</comment>
<dbReference type="Pfam" id="PF22421">
    <property type="entry name" value="SYY_C-terminal"/>
    <property type="match status" value="1"/>
</dbReference>
<evidence type="ECO:0000256" key="1">
    <source>
        <dbReference type="ARBA" id="ARBA00022598"/>
    </source>
</evidence>
<proteinExistence type="inferred from homology"/>
<comment type="function">
    <text evidence="8">Catalyzes the attachment of tyrosine to tRNA(Tyr) in a two-step reaction: tyrosine is first activated by ATP to form Tyr-AMP and then transferred to the acceptor end of tRNA(Tyr).</text>
</comment>
<evidence type="ECO:0000313" key="11">
    <source>
        <dbReference type="EMBL" id="KIA77993.1"/>
    </source>
</evidence>
<accession>A0A0C1ED15</accession>
<evidence type="ECO:0000256" key="8">
    <source>
        <dbReference type="HAMAP-Rule" id="MF_02006"/>
    </source>
</evidence>
<gene>
    <name evidence="8 11" type="primary">tyrS</name>
    <name evidence="11" type="ORF">DB43_FF00120</name>
</gene>
<comment type="caution">
    <text evidence="11">The sequence shown here is derived from an EMBL/GenBank/DDBJ whole genome shotgun (WGS) entry which is preliminary data.</text>
</comment>
<evidence type="ECO:0000256" key="7">
    <source>
        <dbReference type="ARBA" id="ARBA00048248"/>
    </source>
</evidence>
<dbReference type="Gene3D" id="3.10.290.10">
    <property type="entry name" value="RNA-binding S4 domain"/>
    <property type="match status" value="1"/>
</dbReference>
<dbReference type="PROSITE" id="PS50889">
    <property type="entry name" value="S4"/>
    <property type="match status" value="1"/>
</dbReference>
<keyword evidence="4 9" id="KW-0694">RNA-binding</keyword>
<dbReference type="InterPro" id="IPR036986">
    <property type="entry name" value="S4_RNA-bd_sf"/>
</dbReference>
<evidence type="ECO:0000256" key="4">
    <source>
        <dbReference type="ARBA" id="ARBA00022884"/>
    </source>
</evidence>
<dbReference type="InterPro" id="IPR001412">
    <property type="entry name" value="aa-tRNA-synth_I_CS"/>
</dbReference>
<evidence type="ECO:0000256" key="5">
    <source>
        <dbReference type="ARBA" id="ARBA00022917"/>
    </source>
</evidence>
<dbReference type="Pfam" id="PF00579">
    <property type="entry name" value="tRNA-synt_1b"/>
    <property type="match status" value="1"/>
</dbReference>
<dbReference type="FunFam" id="1.10.240.10:FF:000001">
    <property type="entry name" value="Tyrosine--tRNA ligase"/>
    <property type="match status" value="1"/>
</dbReference>
<dbReference type="GO" id="GO:0005524">
    <property type="term" value="F:ATP binding"/>
    <property type="evidence" value="ECO:0007669"/>
    <property type="project" value="UniProtKB-UniRule"/>
</dbReference>
<evidence type="ECO:0000256" key="3">
    <source>
        <dbReference type="ARBA" id="ARBA00022840"/>
    </source>
</evidence>
<feature type="binding site" evidence="8">
    <location>
        <position position="233"/>
    </location>
    <ligand>
        <name>ATP</name>
        <dbReference type="ChEBI" id="CHEBI:30616"/>
    </ligand>
</feature>
<evidence type="ECO:0000256" key="6">
    <source>
        <dbReference type="ARBA" id="ARBA00023146"/>
    </source>
</evidence>
<feature type="binding site" evidence="8">
    <location>
        <position position="174"/>
    </location>
    <ligand>
        <name>L-tyrosine</name>
        <dbReference type="ChEBI" id="CHEBI:58315"/>
    </ligand>
</feature>
<feature type="binding site" evidence="8">
    <location>
        <position position="33"/>
    </location>
    <ligand>
        <name>L-tyrosine</name>
        <dbReference type="ChEBI" id="CHEBI:58315"/>
    </ligand>
</feature>
<keyword evidence="2 8" id="KW-0547">Nucleotide-binding</keyword>
<dbReference type="RefSeq" id="WP_039376683.1">
    <property type="nucleotide sequence ID" value="NZ_JSAM01000050.1"/>
</dbReference>
<dbReference type="HAMAP" id="MF_02006">
    <property type="entry name" value="Tyr_tRNA_synth_type1"/>
    <property type="match status" value="1"/>
</dbReference>
<comment type="subunit">
    <text evidence="8">Homodimer.</text>
</comment>
<organism evidence="11 12">
    <name type="scientific">Parachlamydia acanthamoebae</name>
    <dbReference type="NCBI Taxonomy" id="83552"/>
    <lineage>
        <taxon>Bacteria</taxon>
        <taxon>Pseudomonadati</taxon>
        <taxon>Chlamydiota</taxon>
        <taxon>Chlamydiia</taxon>
        <taxon>Parachlamydiales</taxon>
        <taxon>Parachlamydiaceae</taxon>
        <taxon>Parachlamydia</taxon>
    </lineage>
</organism>
<dbReference type="PANTHER" id="PTHR11766">
    <property type="entry name" value="TYROSYL-TRNA SYNTHETASE"/>
    <property type="match status" value="1"/>
</dbReference>
<dbReference type="PROSITE" id="PS00178">
    <property type="entry name" value="AA_TRNA_LIGASE_I"/>
    <property type="match status" value="1"/>
</dbReference>
<dbReference type="GO" id="GO:0004831">
    <property type="term" value="F:tyrosine-tRNA ligase activity"/>
    <property type="evidence" value="ECO:0007669"/>
    <property type="project" value="UniProtKB-UniRule"/>
</dbReference>
<dbReference type="Gene3D" id="3.40.50.620">
    <property type="entry name" value="HUPs"/>
    <property type="match status" value="1"/>
</dbReference>
<dbReference type="EC" id="6.1.1.1" evidence="8"/>
<dbReference type="CDD" id="cd00165">
    <property type="entry name" value="S4"/>
    <property type="match status" value="1"/>
</dbReference>
<evidence type="ECO:0000259" key="10">
    <source>
        <dbReference type="Pfam" id="PF22421"/>
    </source>
</evidence>
<dbReference type="InterPro" id="IPR014729">
    <property type="entry name" value="Rossmann-like_a/b/a_fold"/>
</dbReference>
<dbReference type="AlphaFoldDB" id="A0A0C1ED15"/>
<dbReference type="SUPFAM" id="SSF52374">
    <property type="entry name" value="Nucleotidylyl transferase"/>
    <property type="match status" value="1"/>
</dbReference>
<comment type="subcellular location">
    <subcellularLocation>
        <location evidence="8">Cytoplasm</location>
    </subcellularLocation>
</comment>
<dbReference type="InterPro" id="IPR024088">
    <property type="entry name" value="Tyr-tRNA-ligase_bac-type"/>
</dbReference>
<dbReference type="PRINTS" id="PR01040">
    <property type="entry name" value="TRNASYNTHTYR"/>
</dbReference>
<dbReference type="InterPro" id="IPR002305">
    <property type="entry name" value="aa-tRNA-synth_Ic"/>
</dbReference>
<keyword evidence="5 8" id="KW-0648">Protein biosynthesis</keyword>
<dbReference type="CDD" id="cd00805">
    <property type="entry name" value="TyrRS_core"/>
    <property type="match status" value="1"/>
</dbReference>
<dbReference type="NCBIfam" id="TIGR00234">
    <property type="entry name" value="tyrS"/>
    <property type="match status" value="1"/>
</dbReference>
<dbReference type="SUPFAM" id="SSF55174">
    <property type="entry name" value="Alpha-L RNA-binding motif"/>
    <property type="match status" value="1"/>
</dbReference>
<feature type="short sequence motif" description="'HIGH' region" evidence="8">
    <location>
        <begin position="38"/>
        <end position="47"/>
    </location>
</feature>
<dbReference type="GO" id="GO:0003723">
    <property type="term" value="F:RNA binding"/>
    <property type="evidence" value="ECO:0007669"/>
    <property type="project" value="UniProtKB-KW"/>
</dbReference>
<dbReference type="GO" id="GO:0006437">
    <property type="term" value="P:tyrosyl-tRNA aminoacylation"/>
    <property type="evidence" value="ECO:0007669"/>
    <property type="project" value="UniProtKB-UniRule"/>
</dbReference>
<feature type="domain" description="Tyrosine--tRNA ligase SYY-like C-terminal" evidence="10">
    <location>
        <begin position="337"/>
        <end position="416"/>
    </location>
</feature>
<dbReference type="InterPro" id="IPR054608">
    <property type="entry name" value="SYY-like_C"/>
</dbReference>
<dbReference type="EMBL" id="JSAM01000050">
    <property type="protein sequence ID" value="KIA77993.1"/>
    <property type="molecule type" value="Genomic_DNA"/>
</dbReference>
<keyword evidence="3 8" id="KW-0067">ATP-binding</keyword>
<feature type="short sequence motif" description="'KMSKS' region" evidence="8">
    <location>
        <begin position="230"/>
        <end position="234"/>
    </location>
</feature>
<dbReference type="InterPro" id="IPR024107">
    <property type="entry name" value="Tyr-tRNA-ligase_bac_1"/>
</dbReference>
<evidence type="ECO:0000256" key="9">
    <source>
        <dbReference type="PROSITE-ProRule" id="PRU00182"/>
    </source>
</evidence>
<dbReference type="InterPro" id="IPR002307">
    <property type="entry name" value="Tyr-tRNA-ligase"/>
</dbReference>
<keyword evidence="8" id="KW-0963">Cytoplasm</keyword>
<dbReference type="Gene3D" id="1.10.240.10">
    <property type="entry name" value="Tyrosyl-Transfer RNA Synthetase"/>
    <property type="match status" value="1"/>
</dbReference>
<feature type="binding site" evidence="8">
    <location>
        <position position="170"/>
    </location>
    <ligand>
        <name>L-tyrosine</name>
        <dbReference type="ChEBI" id="CHEBI:58315"/>
    </ligand>
</feature>
<dbReference type="Proteomes" id="UP000031307">
    <property type="component" value="Unassembled WGS sequence"/>
</dbReference>
<dbReference type="PANTHER" id="PTHR11766:SF0">
    <property type="entry name" value="TYROSINE--TRNA LIGASE, MITOCHONDRIAL"/>
    <property type="match status" value="1"/>
</dbReference>
<keyword evidence="1 8" id="KW-0436">Ligase</keyword>
<evidence type="ECO:0000313" key="12">
    <source>
        <dbReference type="Proteomes" id="UP000031307"/>
    </source>
</evidence>
<sequence>MQNVIDILQERGFIEAMTSNNLKEITSTPLKVYCGFDPTAESLHLGNMVAIMGLAWFQRCGHTPIAIVGGATGMIGDPSGRSKERNILDDDSIQKNLYGIRKNIEAVLKHSSKDVELIILNNYDWFKGFSLVDFLRDVGKYFRVGTMLAKDSVKIRLESEEGLSFTEFSYQLLQGYDFLHLYDHHGVTLEMGGSDQWGNITAGTDLVRKVRGKAVHGLTFPLLTRSDGKKFGKSEQGAIWLSSEMLSPYEFYQYLFRVADADVIKLMKILTFMEMDEIRIYEKMMTQSDYVANTAQRKLAEEVTRIVHGEEGLRIALKVTEGAAPGAATALDAEVLNNLADDMPNYTVSMENILNRRLVDVVSEITPERSKGDLRKLIKNGGVYLNNLRIEEENYILTPKALIDGNLMLIAFGKKIKYLFEFLNLPRRLTDLGERSV</sequence>
<reference evidence="11 12" key="1">
    <citation type="journal article" date="2014" name="Mol. Biol. Evol.">
        <title>Massive expansion of Ubiquitination-related gene families within the Chlamydiae.</title>
        <authorList>
            <person name="Domman D."/>
            <person name="Collingro A."/>
            <person name="Lagkouvardos I."/>
            <person name="Gehre L."/>
            <person name="Weinmaier T."/>
            <person name="Rattei T."/>
            <person name="Subtil A."/>
            <person name="Horn M."/>
        </authorList>
    </citation>
    <scope>NUCLEOTIDE SEQUENCE [LARGE SCALE GENOMIC DNA]</scope>
    <source>
        <strain evidence="11 12">OEW1</strain>
    </source>
</reference>